<dbReference type="PANTHER" id="PTHR32141">
    <property type="match status" value="1"/>
</dbReference>
<evidence type="ECO:0000256" key="1">
    <source>
        <dbReference type="SAM" id="MobiDB-lite"/>
    </source>
</evidence>
<dbReference type="Gramene" id="AET4Gv20251400.5">
    <property type="protein sequence ID" value="AET4Gv20251400.5"/>
    <property type="gene ID" value="AET4Gv20251400"/>
</dbReference>
<reference evidence="5" key="4">
    <citation type="submission" date="2019-03" db="UniProtKB">
        <authorList>
            <consortium name="EnsemblPlants"/>
        </authorList>
    </citation>
    <scope>IDENTIFICATION</scope>
</reference>
<accession>A0A453HNH3</accession>
<dbReference type="InterPro" id="IPR053781">
    <property type="entry name" value="F-box_AtFBL13-like"/>
</dbReference>
<keyword evidence="6" id="KW-1185">Reference proteome</keyword>
<dbReference type="InterPro" id="IPR036047">
    <property type="entry name" value="F-box-like_dom_sf"/>
</dbReference>
<feature type="domain" description="F-box" evidence="2">
    <location>
        <begin position="101"/>
        <end position="138"/>
    </location>
</feature>
<dbReference type="InterPro" id="IPR001810">
    <property type="entry name" value="F-box_dom"/>
</dbReference>
<reference evidence="6" key="2">
    <citation type="journal article" date="2017" name="Nat. Plants">
        <title>The Aegilops tauschii genome reveals multiple impacts of transposons.</title>
        <authorList>
            <person name="Zhao G."/>
            <person name="Zou C."/>
            <person name="Li K."/>
            <person name="Wang K."/>
            <person name="Li T."/>
            <person name="Gao L."/>
            <person name="Zhang X."/>
            <person name="Wang H."/>
            <person name="Yang Z."/>
            <person name="Liu X."/>
            <person name="Jiang W."/>
            <person name="Mao L."/>
            <person name="Kong X."/>
            <person name="Jiao Y."/>
            <person name="Jia J."/>
        </authorList>
    </citation>
    <scope>NUCLEOTIDE SEQUENCE [LARGE SCALE GENOMIC DNA]</scope>
    <source>
        <strain evidence="6">cv. AL8/78</strain>
    </source>
</reference>
<dbReference type="SUPFAM" id="SSF81383">
    <property type="entry name" value="F-box domain"/>
    <property type="match status" value="1"/>
</dbReference>
<dbReference type="Pfam" id="PF00646">
    <property type="entry name" value="F-box"/>
    <property type="match status" value="1"/>
</dbReference>
<proteinExistence type="predicted"/>
<organism evidence="5 6">
    <name type="scientific">Aegilops tauschii subsp. strangulata</name>
    <name type="common">Goatgrass</name>
    <dbReference type="NCBI Taxonomy" id="200361"/>
    <lineage>
        <taxon>Eukaryota</taxon>
        <taxon>Viridiplantae</taxon>
        <taxon>Streptophyta</taxon>
        <taxon>Embryophyta</taxon>
        <taxon>Tracheophyta</taxon>
        <taxon>Spermatophyta</taxon>
        <taxon>Magnoliopsida</taxon>
        <taxon>Liliopsida</taxon>
        <taxon>Poales</taxon>
        <taxon>Poaceae</taxon>
        <taxon>BOP clade</taxon>
        <taxon>Pooideae</taxon>
        <taxon>Triticodae</taxon>
        <taxon>Triticeae</taxon>
        <taxon>Triticinae</taxon>
        <taxon>Aegilops</taxon>
    </lineage>
</organism>
<reference evidence="6" key="1">
    <citation type="journal article" date="2014" name="Science">
        <title>Ancient hybridizations among the ancestral genomes of bread wheat.</title>
        <authorList>
            <consortium name="International Wheat Genome Sequencing Consortium,"/>
            <person name="Marcussen T."/>
            <person name="Sandve S.R."/>
            <person name="Heier L."/>
            <person name="Spannagl M."/>
            <person name="Pfeifer M."/>
            <person name="Jakobsen K.S."/>
            <person name="Wulff B.B."/>
            <person name="Steuernagel B."/>
            <person name="Mayer K.F."/>
            <person name="Olsen O.A."/>
        </authorList>
    </citation>
    <scope>NUCLEOTIDE SEQUENCE [LARGE SCALE GENOMIC DNA]</scope>
    <source>
        <strain evidence="6">cv. AL8/78</strain>
    </source>
</reference>
<dbReference type="InterPro" id="IPR006566">
    <property type="entry name" value="FBD"/>
</dbReference>
<feature type="domain" description="FBD" evidence="3">
    <location>
        <begin position="435"/>
        <end position="479"/>
    </location>
</feature>
<dbReference type="EnsemblPlants" id="AET4Gv20251400.5">
    <property type="protein sequence ID" value="AET4Gv20251400.5"/>
    <property type="gene ID" value="AET4Gv20251400"/>
</dbReference>
<dbReference type="InterPro" id="IPR055411">
    <property type="entry name" value="LRR_FXL15/At3g58940/PEG3-like"/>
</dbReference>
<dbReference type="AlphaFoldDB" id="A0A453HNH3"/>
<feature type="compositionally biased region" description="Basic and acidic residues" evidence="1">
    <location>
        <begin position="48"/>
        <end position="57"/>
    </location>
</feature>
<dbReference type="Gene3D" id="3.80.10.10">
    <property type="entry name" value="Ribonuclease Inhibitor"/>
    <property type="match status" value="1"/>
</dbReference>
<feature type="domain" description="F-box/LRR-repeat protein 15/At3g58940/PEG3-like LRR" evidence="4">
    <location>
        <begin position="193"/>
        <end position="417"/>
    </location>
</feature>
<dbReference type="Pfam" id="PF08387">
    <property type="entry name" value="FBD"/>
    <property type="match status" value="1"/>
</dbReference>
<feature type="region of interest" description="Disordered" evidence="1">
    <location>
        <begin position="36"/>
        <end position="57"/>
    </location>
</feature>
<reference evidence="5" key="3">
    <citation type="journal article" date="2017" name="Nature">
        <title>Genome sequence of the progenitor of the wheat D genome Aegilops tauschii.</title>
        <authorList>
            <person name="Luo M.C."/>
            <person name="Gu Y.Q."/>
            <person name="Puiu D."/>
            <person name="Wang H."/>
            <person name="Twardziok S.O."/>
            <person name="Deal K.R."/>
            <person name="Huo N."/>
            <person name="Zhu T."/>
            <person name="Wang L."/>
            <person name="Wang Y."/>
            <person name="McGuire P.E."/>
            <person name="Liu S."/>
            <person name="Long H."/>
            <person name="Ramasamy R.K."/>
            <person name="Rodriguez J.C."/>
            <person name="Van S.L."/>
            <person name="Yuan L."/>
            <person name="Wang Z."/>
            <person name="Xia Z."/>
            <person name="Xiao L."/>
            <person name="Anderson O.D."/>
            <person name="Ouyang S."/>
            <person name="Liang Y."/>
            <person name="Zimin A.V."/>
            <person name="Pertea G."/>
            <person name="Qi P."/>
            <person name="Bennetzen J.L."/>
            <person name="Dai X."/>
            <person name="Dawson M.W."/>
            <person name="Muller H.G."/>
            <person name="Kugler K."/>
            <person name="Rivarola-Duarte L."/>
            <person name="Spannagl M."/>
            <person name="Mayer K.F.X."/>
            <person name="Lu F.H."/>
            <person name="Bevan M.W."/>
            <person name="Leroy P."/>
            <person name="Li P."/>
            <person name="You F.M."/>
            <person name="Sun Q."/>
            <person name="Liu Z."/>
            <person name="Lyons E."/>
            <person name="Wicker T."/>
            <person name="Salzberg S.L."/>
            <person name="Devos K.M."/>
            <person name="Dvorak J."/>
        </authorList>
    </citation>
    <scope>NUCLEOTIDE SEQUENCE [LARGE SCALE GENOMIC DNA]</scope>
    <source>
        <strain evidence="5">cv. AL8/78</strain>
    </source>
</reference>
<sequence length="537" mass="59387">IPSLPPFLLDSTPVHREHALPKTLVPAAALPATAMDTRVPPVPMDPATAERLRRDGHDPDEMEAVFARVLSRIHFALPDQSVSVDARLFGLLPHDSVDCVSRLPDVLLRNIVSRLPVKDGARTAALSRRWRGVWRSAPLVLVDSHILPAGTAAARADARRVTSAVSRILDAHPGPFRCVHLTSSHMEDFPGLLARWLQILAVKGIQDLVLVNRPWALDFVIPSTFLGMTTLTRLYLGLWKFPDTAGVRRSTCFPNLLELGLCCVFMESKDLDFILDRSPVLEKLCVHGNLFKLSLCLVSQSLRCVKITGSFFEEIALVDAPCLERLILTGCWTRGAVCTKVKIGHAPKLHSLGYMDPGSHVLEFGNTVIKAGTKVSPSTKVPSVRILALEVRCGGRNDVKMIPTVLRCFPNVETLHIKSEESGQPSGKNLKFWNESGTIECIRSCIKLLVFHDFRGDRSELAFLKFFFEGALVLKEVVLVLANGSFTTMEDIRSKVKPLMSMKRARDSSIMVDTNGRSIGNFKRASDFSLLDPFGDY</sequence>
<evidence type="ECO:0000259" key="3">
    <source>
        <dbReference type="Pfam" id="PF08387"/>
    </source>
</evidence>
<dbReference type="PANTHER" id="PTHR32141:SF171">
    <property type="entry name" value="F-BOX DOMAIN-CONTAINING PROTEIN"/>
    <property type="match status" value="1"/>
</dbReference>
<dbReference type="InterPro" id="IPR055302">
    <property type="entry name" value="F-box_dom-containing"/>
</dbReference>
<evidence type="ECO:0000259" key="2">
    <source>
        <dbReference type="Pfam" id="PF00646"/>
    </source>
</evidence>
<dbReference type="InterPro" id="IPR032675">
    <property type="entry name" value="LRR_dom_sf"/>
</dbReference>
<dbReference type="Proteomes" id="UP000015105">
    <property type="component" value="Chromosome 4D"/>
</dbReference>
<evidence type="ECO:0000259" key="4">
    <source>
        <dbReference type="Pfam" id="PF24758"/>
    </source>
</evidence>
<reference evidence="5" key="5">
    <citation type="journal article" date="2021" name="G3 (Bethesda)">
        <title>Aegilops tauschii genome assembly Aet v5.0 features greater sequence contiguity and improved annotation.</title>
        <authorList>
            <person name="Wang L."/>
            <person name="Zhu T."/>
            <person name="Rodriguez J.C."/>
            <person name="Deal K.R."/>
            <person name="Dubcovsky J."/>
            <person name="McGuire P.E."/>
            <person name="Lux T."/>
            <person name="Spannagl M."/>
            <person name="Mayer K.F.X."/>
            <person name="Baldrich P."/>
            <person name="Meyers B.C."/>
            <person name="Huo N."/>
            <person name="Gu Y.Q."/>
            <person name="Zhou H."/>
            <person name="Devos K.M."/>
            <person name="Bennetzen J.L."/>
            <person name="Unver T."/>
            <person name="Budak H."/>
            <person name="Gulick P.J."/>
            <person name="Galiba G."/>
            <person name="Kalapos B."/>
            <person name="Nelson D.R."/>
            <person name="Li P."/>
            <person name="You F.M."/>
            <person name="Luo M.C."/>
            <person name="Dvorak J."/>
        </authorList>
    </citation>
    <scope>NUCLEOTIDE SEQUENCE [LARGE SCALE GENOMIC DNA]</scope>
    <source>
        <strain evidence="5">cv. AL8/78</strain>
    </source>
</reference>
<evidence type="ECO:0008006" key="7">
    <source>
        <dbReference type="Google" id="ProtNLM"/>
    </source>
</evidence>
<dbReference type="Gene3D" id="1.20.1280.50">
    <property type="match status" value="1"/>
</dbReference>
<evidence type="ECO:0000313" key="6">
    <source>
        <dbReference type="Proteomes" id="UP000015105"/>
    </source>
</evidence>
<name>A0A453HNH3_AEGTS</name>
<evidence type="ECO:0000313" key="5">
    <source>
        <dbReference type="EnsemblPlants" id="AET4Gv20251400.5"/>
    </source>
</evidence>
<protein>
    <recommendedName>
        <fullName evidence="7">F-box domain-containing protein</fullName>
    </recommendedName>
</protein>
<dbReference type="SUPFAM" id="SSF52047">
    <property type="entry name" value="RNI-like"/>
    <property type="match status" value="1"/>
</dbReference>
<dbReference type="Pfam" id="PF24758">
    <property type="entry name" value="LRR_At5g56370"/>
    <property type="match status" value="1"/>
</dbReference>
<dbReference type="CDD" id="cd22160">
    <property type="entry name" value="F-box_AtFBL13-like"/>
    <property type="match status" value="1"/>
</dbReference>